<feature type="compositionally biased region" description="Basic and acidic residues" evidence="5">
    <location>
        <begin position="109"/>
        <end position="128"/>
    </location>
</feature>
<evidence type="ECO:0000256" key="4">
    <source>
        <dbReference type="PROSITE-ProRule" id="PRU00723"/>
    </source>
</evidence>
<dbReference type="PANTHER" id="PTHR12681:SF16">
    <property type="entry name" value="ZINC FINGER CCCH DOMAIN-CONTAINING PROTEIN 21"/>
    <property type="match status" value="1"/>
</dbReference>
<dbReference type="GO" id="GO:0005829">
    <property type="term" value="C:cytosol"/>
    <property type="evidence" value="ECO:0007669"/>
    <property type="project" value="TreeGrafter"/>
</dbReference>
<keyword evidence="2 4" id="KW-0863">Zinc-finger</keyword>
<feature type="zinc finger region" description="C3H1-type" evidence="4">
    <location>
        <begin position="176"/>
        <end position="203"/>
    </location>
</feature>
<dbReference type="Pfam" id="PF16543">
    <property type="entry name" value="DFRP_C"/>
    <property type="match status" value="1"/>
</dbReference>
<dbReference type="Proteomes" id="UP000489600">
    <property type="component" value="Unassembled WGS sequence"/>
</dbReference>
<feature type="region of interest" description="Disordered" evidence="5">
    <location>
        <begin position="371"/>
        <end position="430"/>
    </location>
</feature>
<reference evidence="7" key="1">
    <citation type="submission" date="2019-07" db="EMBL/GenBank/DDBJ databases">
        <authorList>
            <person name="Dittberner H."/>
        </authorList>
    </citation>
    <scope>NUCLEOTIDE SEQUENCE [LARGE SCALE GENOMIC DNA]</scope>
</reference>
<dbReference type="Gene3D" id="4.10.1000.10">
    <property type="entry name" value="Zinc finger, CCCH-type"/>
    <property type="match status" value="1"/>
</dbReference>
<gene>
    <name evidence="7" type="ORF">ANE_LOCUS10307</name>
</gene>
<proteinExistence type="predicted"/>
<feature type="domain" description="C3H1-type" evidence="6">
    <location>
        <begin position="248"/>
        <end position="286"/>
    </location>
</feature>
<feature type="compositionally biased region" description="Basic and acidic residues" evidence="5">
    <location>
        <begin position="1"/>
        <end position="21"/>
    </location>
</feature>
<evidence type="ECO:0000313" key="7">
    <source>
        <dbReference type="EMBL" id="VVA99862.1"/>
    </source>
</evidence>
<feature type="compositionally biased region" description="Basic and acidic residues" evidence="5">
    <location>
        <begin position="147"/>
        <end position="157"/>
    </location>
</feature>
<feature type="domain" description="C3H1-type" evidence="6">
    <location>
        <begin position="176"/>
        <end position="203"/>
    </location>
</feature>
<feature type="region of interest" description="Disordered" evidence="5">
    <location>
        <begin position="1"/>
        <end position="157"/>
    </location>
</feature>
<dbReference type="PROSITE" id="PS50103">
    <property type="entry name" value="ZF_C3H1"/>
    <property type="match status" value="2"/>
</dbReference>
<sequence length="430" mass="48676">MLKEERKRKNTSLDRDEEQPQRKKPAMSGSEGSQAKNKDIEAGTSKSSGDAEQSSKEVDAQEDDLDMDGFIAERDAGLAASQAERAKNDRMSGPELFLSNTSLSVDDAEAFKDYQSQKEEVVETEQKSLKQSVQPKSDASKAAAKKKKDEEKAREPELNELFKVAISQPKVPVGVGPKSILREFFKAGQCEKGFKCKFSHDLNIQRKGQKIDIYSDQRDEDGGMEDWDQETLEKVVESKKNQYSNQNKPTDIVCKYFLDAVEKKQYGWLWACPNGAKECHYRHALPPGYILKSQMKALLEEESKKMPVEEEIENERAKLKTATQMTPALFMEWKRKRIAERDAGLAKNDRMSGRELFLSDASLFVDDAEAFEEYQREKEEEETEQKAKNKETEAGTSKSSGDTEQNSKEEEDDDLDMDGFIACNDDAVTS</sequence>
<dbReference type="GO" id="GO:0002181">
    <property type="term" value="P:cytoplasmic translation"/>
    <property type="evidence" value="ECO:0007669"/>
    <property type="project" value="TreeGrafter"/>
</dbReference>
<dbReference type="OrthoDB" id="278280at2759"/>
<evidence type="ECO:0000313" key="8">
    <source>
        <dbReference type="Proteomes" id="UP000489600"/>
    </source>
</evidence>
<evidence type="ECO:0000256" key="2">
    <source>
        <dbReference type="ARBA" id="ARBA00022771"/>
    </source>
</evidence>
<evidence type="ECO:0000259" key="6">
    <source>
        <dbReference type="PROSITE" id="PS50103"/>
    </source>
</evidence>
<feature type="compositionally biased region" description="Polar residues" evidence="5">
    <location>
        <begin position="395"/>
        <end position="404"/>
    </location>
</feature>
<dbReference type="GO" id="GO:0003729">
    <property type="term" value="F:mRNA binding"/>
    <property type="evidence" value="ECO:0007669"/>
    <property type="project" value="TreeGrafter"/>
</dbReference>
<dbReference type="Gene3D" id="6.20.400.10">
    <property type="match status" value="1"/>
</dbReference>
<feature type="compositionally biased region" description="Basic and acidic residues" evidence="5">
    <location>
        <begin position="373"/>
        <end position="393"/>
    </location>
</feature>
<evidence type="ECO:0000256" key="1">
    <source>
        <dbReference type="ARBA" id="ARBA00022723"/>
    </source>
</evidence>
<keyword evidence="3 4" id="KW-0862">Zinc</keyword>
<evidence type="ECO:0000256" key="5">
    <source>
        <dbReference type="SAM" id="MobiDB-lite"/>
    </source>
</evidence>
<feature type="zinc finger region" description="C3H1-type" evidence="4">
    <location>
        <begin position="248"/>
        <end position="286"/>
    </location>
</feature>
<comment type="caution">
    <text evidence="7">The sequence shown here is derived from an EMBL/GenBank/DDBJ whole genome shotgun (WGS) entry which is preliminary data.</text>
</comment>
<protein>
    <recommendedName>
        <fullName evidence="6">C3H1-type domain-containing protein</fullName>
    </recommendedName>
</protein>
<dbReference type="InterPro" id="IPR032378">
    <property type="entry name" value="ZC3H15/TMA46_C"/>
</dbReference>
<name>A0A565BDX5_9BRAS</name>
<keyword evidence="8" id="KW-1185">Reference proteome</keyword>
<evidence type="ECO:0000256" key="3">
    <source>
        <dbReference type="ARBA" id="ARBA00022833"/>
    </source>
</evidence>
<dbReference type="InterPro" id="IPR000571">
    <property type="entry name" value="Znf_CCCH"/>
</dbReference>
<organism evidence="7 8">
    <name type="scientific">Arabis nemorensis</name>
    <dbReference type="NCBI Taxonomy" id="586526"/>
    <lineage>
        <taxon>Eukaryota</taxon>
        <taxon>Viridiplantae</taxon>
        <taxon>Streptophyta</taxon>
        <taxon>Embryophyta</taxon>
        <taxon>Tracheophyta</taxon>
        <taxon>Spermatophyta</taxon>
        <taxon>Magnoliopsida</taxon>
        <taxon>eudicotyledons</taxon>
        <taxon>Gunneridae</taxon>
        <taxon>Pentapetalae</taxon>
        <taxon>rosids</taxon>
        <taxon>malvids</taxon>
        <taxon>Brassicales</taxon>
        <taxon>Brassicaceae</taxon>
        <taxon>Arabideae</taxon>
        <taxon>Arabis</taxon>
    </lineage>
</organism>
<dbReference type="PANTHER" id="PTHR12681">
    <property type="entry name" value="ZINC FINGER-CONTAINING PROTEIN P48ZNF"/>
    <property type="match status" value="1"/>
</dbReference>
<keyword evidence="1 4" id="KW-0479">Metal-binding</keyword>
<dbReference type="GO" id="GO:0008270">
    <property type="term" value="F:zinc ion binding"/>
    <property type="evidence" value="ECO:0007669"/>
    <property type="project" value="UniProtKB-KW"/>
</dbReference>
<accession>A0A565BDX5</accession>
<dbReference type="EMBL" id="CABITT030000003">
    <property type="protein sequence ID" value="VVA99862.1"/>
    <property type="molecule type" value="Genomic_DNA"/>
</dbReference>
<dbReference type="AlphaFoldDB" id="A0A565BDX5"/>